<proteinExistence type="predicted"/>
<name>A0A151JAB2_9HYME</name>
<gene>
    <name evidence="2" type="ORF">ALC57_05703</name>
</gene>
<evidence type="ECO:0000256" key="1">
    <source>
        <dbReference type="SAM" id="MobiDB-lite"/>
    </source>
</evidence>
<keyword evidence="3" id="KW-1185">Reference proteome</keyword>
<organism evidence="2 3">
    <name type="scientific">Trachymyrmex cornetzi</name>
    <dbReference type="NCBI Taxonomy" id="471704"/>
    <lineage>
        <taxon>Eukaryota</taxon>
        <taxon>Metazoa</taxon>
        <taxon>Ecdysozoa</taxon>
        <taxon>Arthropoda</taxon>
        <taxon>Hexapoda</taxon>
        <taxon>Insecta</taxon>
        <taxon>Pterygota</taxon>
        <taxon>Neoptera</taxon>
        <taxon>Endopterygota</taxon>
        <taxon>Hymenoptera</taxon>
        <taxon>Apocrita</taxon>
        <taxon>Aculeata</taxon>
        <taxon>Formicoidea</taxon>
        <taxon>Formicidae</taxon>
        <taxon>Myrmicinae</taxon>
        <taxon>Trachymyrmex</taxon>
    </lineage>
</organism>
<protein>
    <submittedName>
        <fullName evidence="2">Uncharacterized protein</fullName>
    </submittedName>
</protein>
<dbReference type="Proteomes" id="UP000078492">
    <property type="component" value="Unassembled WGS sequence"/>
</dbReference>
<feature type="non-terminal residue" evidence="2">
    <location>
        <position position="1"/>
    </location>
</feature>
<accession>A0A151JAB2</accession>
<reference evidence="2 3" key="1">
    <citation type="submission" date="2015-09" db="EMBL/GenBank/DDBJ databases">
        <title>Trachymyrmex cornetzi WGS genome.</title>
        <authorList>
            <person name="Nygaard S."/>
            <person name="Hu H."/>
            <person name="Boomsma J."/>
            <person name="Zhang G."/>
        </authorList>
    </citation>
    <scope>NUCLEOTIDE SEQUENCE [LARGE SCALE GENOMIC DNA]</scope>
    <source>
        <strain evidence="2">Tcor2-1</strain>
        <tissue evidence="2">Whole body</tissue>
    </source>
</reference>
<evidence type="ECO:0000313" key="3">
    <source>
        <dbReference type="Proteomes" id="UP000078492"/>
    </source>
</evidence>
<dbReference type="AlphaFoldDB" id="A0A151JAB2"/>
<evidence type="ECO:0000313" key="2">
    <source>
        <dbReference type="EMBL" id="KYN21912.1"/>
    </source>
</evidence>
<feature type="region of interest" description="Disordered" evidence="1">
    <location>
        <begin position="72"/>
        <end position="99"/>
    </location>
</feature>
<dbReference type="EMBL" id="KQ979328">
    <property type="protein sequence ID" value="KYN21912.1"/>
    <property type="molecule type" value="Genomic_DNA"/>
</dbReference>
<sequence>GVGGSNDASKGQQVAIRAYCFELLIANSCDRPTEKRSGKNVVPYGLHPPSYNAWSSSCAFYPRNYEGKIKHRHSRREFRLPSNKGVHERAEGNPGGPSRTKAVAAVIIVDVDADWASPSFQLTKQPSETKVPDGRLGFPSFWKLSVWTRSP</sequence>